<evidence type="ECO:0000256" key="1">
    <source>
        <dbReference type="SAM" id="MobiDB-lite"/>
    </source>
</evidence>
<dbReference type="InterPro" id="IPR011010">
    <property type="entry name" value="DNA_brk_join_enz"/>
</dbReference>
<evidence type="ECO:0008006" key="4">
    <source>
        <dbReference type="Google" id="ProtNLM"/>
    </source>
</evidence>
<dbReference type="EMBL" id="JAANIT010001340">
    <property type="protein sequence ID" value="KAG1540820.1"/>
    <property type="molecule type" value="Genomic_DNA"/>
</dbReference>
<dbReference type="Proteomes" id="UP000717996">
    <property type="component" value="Unassembled WGS sequence"/>
</dbReference>
<reference evidence="2" key="1">
    <citation type="journal article" date="2020" name="Microb. Genom.">
        <title>Genetic diversity of clinical and environmental Mucorales isolates obtained from an investigation of mucormycosis cases among solid organ transplant recipients.</title>
        <authorList>
            <person name="Nguyen M.H."/>
            <person name="Kaul D."/>
            <person name="Muto C."/>
            <person name="Cheng S.J."/>
            <person name="Richter R.A."/>
            <person name="Bruno V.M."/>
            <person name="Liu G."/>
            <person name="Beyhan S."/>
            <person name="Sundermann A.J."/>
            <person name="Mounaud S."/>
            <person name="Pasculle A.W."/>
            <person name="Nierman W.C."/>
            <person name="Driscoll E."/>
            <person name="Cumbie R."/>
            <person name="Clancy C.J."/>
            <person name="Dupont C.L."/>
        </authorList>
    </citation>
    <scope>NUCLEOTIDE SEQUENCE</scope>
    <source>
        <strain evidence="2">GL16</strain>
    </source>
</reference>
<dbReference type="AlphaFoldDB" id="A0A9P6Y7B2"/>
<sequence>MQVRLKRCIRSSRPSSSISQILNLHESRSSISVQDPGVCRTIKERRDLICLLLGRCLPASQDEGRDESSQFQSNKPFDILRFSDKPRKKHVNAIAQAGISRLCIQFSQNEDYSTGQGNQQVDQSNQTSSSDTDKILQMRDLAHSLHLHNQRWEAPFLLSNNSRTELTWWLTYVADKNGLPIQRIDNPTPAITIHVDASDIAWGVSSPEIETTGYWTDEEKTQSINVLELSAILQYYRCEIRSQVRRYLIHNTTTTGSGNARLMQLLQSEGRISTYSKSGEYSGRQAKSNSDQESSVRSSNTEKDLQHNQSSMGTIENRRLCIADKSPTSSILESAPRPSSDSPRCLQPTVGKGRNVSVSTLETHSTSNPANQATEGPIRSSSDATVDDTTLVSDGIAIETVSTTDDVQTSTMENGRMEVIKKKCKNDGLRDDEIEFLNHAIHQDPKINSQEYNTDNVFKFLMDNCKYSVQHLNGIRSAISSVFKIIHPDQQPLAQQEKIIQFFQAKRHQEIRIPTNTDLRTRDTDILTKYIKTTWANNDSLTLSELQLKTLALLCLTTMARPRSDIGRLEYRNIHFRIENNQAISVIIHFVEAKKTNMKSTQLGLIEDCKATTSVRSSTVTNWTESIMAKAGINTIKCKAHLIRSTSSTKAVEKSNTIQEVKQHANWSSNANTFEKYYYKPRAQESSSTRIANSIFSLTTNYTTFEDRAESRRIVVDTTNNTNADEAKSKNVVYPPTWYQALLKKYFG</sequence>
<accession>A0A9P6Y7B2</accession>
<feature type="region of interest" description="Disordered" evidence="1">
    <location>
        <begin position="276"/>
        <end position="385"/>
    </location>
</feature>
<evidence type="ECO:0000313" key="3">
    <source>
        <dbReference type="Proteomes" id="UP000717996"/>
    </source>
</evidence>
<comment type="caution">
    <text evidence="2">The sequence shown here is derived from an EMBL/GenBank/DDBJ whole genome shotgun (WGS) entry which is preliminary data.</text>
</comment>
<dbReference type="OrthoDB" id="2221171at2759"/>
<dbReference type="SUPFAM" id="SSF56349">
    <property type="entry name" value="DNA breaking-rejoining enzymes"/>
    <property type="match status" value="1"/>
</dbReference>
<dbReference type="GO" id="GO:0003677">
    <property type="term" value="F:DNA binding"/>
    <property type="evidence" value="ECO:0007669"/>
    <property type="project" value="InterPro"/>
</dbReference>
<gene>
    <name evidence="2" type="ORF">G6F51_008288</name>
</gene>
<evidence type="ECO:0000313" key="2">
    <source>
        <dbReference type="EMBL" id="KAG1540820.1"/>
    </source>
</evidence>
<name>A0A9P6Y7B2_RHIOR</name>
<proteinExistence type="predicted"/>
<feature type="compositionally biased region" description="Polar residues" evidence="1">
    <location>
        <begin position="356"/>
        <end position="385"/>
    </location>
</feature>
<organism evidence="2 3">
    <name type="scientific">Rhizopus oryzae</name>
    <name type="common">Mucormycosis agent</name>
    <name type="synonym">Rhizopus arrhizus var. delemar</name>
    <dbReference type="NCBI Taxonomy" id="64495"/>
    <lineage>
        <taxon>Eukaryota</taxon>
        <taxon>Fungi</taxon>
        <taxon>Fungi incertae sedis</taxon>
        <taxon>Mucoromycota</taxon>
        <taxon>Mucoromycotina</taxon>
        <taxon>Mucoromycetes</taxon>
        <taxon>Mucorales</taxon>
        <taxon>Mucorineae</taxon>
        <taxon>Rhizopodaceae</taxon>
        <taxon>Rhizopus</taxon>
    </lineage>
</organism>
<feature type="compositionally biased region" description="Polar residues" evidence="1">
    <location>
        <begin position="276"/>
        <end position="299"/>
    </location>
</feature>
<protein>
    <recommendedName>
        <fullName evidence="4">Tyr recombinase domain-containing protein</fullName>
    </recommendedName>
</protein>
<feature type="compositionally biased region" description="Polar residues" evidence="1">
    <location>
        <begin position="326"/>
        <end position="342"/>
    </location>
</feature>